<dbReference type="EMBL" id="RPFL01000097">
    <property type="protein sequence ID" value="RPD83019.1"/>
    <property type="molecule type" value="Genomic_DNA"/>
</dbReference>
<feature type="non-terminal residue" evidence="1">
    <location>
        <position position="1"/>
    </location>
</feature>
<keyword evidence="2" id="KW-1185">Reference proteome</keyword>
<organism evidence="1 2">
    <name type="scientific">Neisseria weixii</name>
    <dbReference type="NCBI Taxonomy" id="1853276"/>
    <lineage>
        <taxon>Bacteria</taxon>
        <taxon>Pseudomonadati</taxon>
        <taxon>Pseudomonadota</taxon>
        <taxon>Betaproteobacteria</taxon>
        <taxon>Neisseriales</taxon>
        <taxon>Neisseriaceae</taxon>
        <taxon>Neisseria</taxon>
    </lineage>
</organism>
<reference evidence="1 2" key="1">
    <citation type="submission" date="2018-11" db="EMBL/GenBank/DDBJ databases">
        <title>Neisseria weixii sp. nov. isolated from the rectal contents of plateau pika (Ochotona cruzoniae).</title>
        <authorList>
            <person name="Zhang G."/>
        </authorList>
    </citation>
    <scope>NUCLEOTIDE SEQUENCE [LARGE SCALE GENOMIC DNA]</scope>
    <source>
        <strain evidence="1 2">10009</strain>
    </source>
</reference>
<comment type="caution">
    <text evidence="1">The sequence shown here is derived from an EMBL/GenBank/DDBJ whole genome shotgun (WGS) entry which is preliminary data.</text>
</comment>
<gene>
    <name evidence="1" type="ORF">EGK74_13765</name>
</gene>
<name>A0A3N4MV12_9NEIS</name>
<evidence type="ECO:0000313" key="2">
    <source>
        <dbReference type="Proteomes" id="UP000272412"/>
    </source>
</evidence>
<evidence type="ECO:0000313" key="1">
    <source>
        <dbReference type="EMBL" id="RPD83019.1"/>
    </source>
</evidence>
<sequence length="48" mass="5717">IEPYLKQLAAVEYNRELKPITEENYNRILSSLVSPKWAFFNRDTILTM</sequence>
<accession>A0A3N4MV12</accession>
<protein>
    <submittedName>
        <fullName evidence="1">Phasyl DNA replicon protein arp</fullName>
    </submittedName>
</protein>
<proteinExistence type="predicted"/>
<dbReference type="Proteomes" id="UP000272412">
    <property type="component" value="Unassembled WGS sequence"/>
</dbReference>
<dbReference type="AlphaFoldDB" id="A0A3N4MV12"/>